<keyword evidence="2" id="KW-0411">Iron-sulfur</keyword>
<dbReference type="InterPro" id="IPR017938">
    <property type="entry name" value="Riboflavin_synthase-like_b-brl"/>
</dbReference>
<reference evidence="6 7" key="1">
    <citation type="submission" date="2020-01" db="EMBL/GenBank/DDBJ databases">
        <title>Genome sequencing of strain KACC 21265.</title>
        <authorList>
            <person name="Heo J."/>
            <person name="Kim S.-J."/>
            <person name="Kim J.-S."/>
            <person name="Hong S.-B."/>
            <person name="Kwon S.-W."/>
        </authorList>
    </citation>
    <scope>NUCLEOTIDE SEQUENCE [LARGE SCALE GENOMIC DNA]</scope>
    <source>
        <strain evidence="6 7">KACC 21265</strain>
    </source>
</reference>
<dbReference type="InterPro" id="IPR017927">
    <property type="entry name" value="FAD-bd_FR_type"/>
</dbReference>
<dbReference type="PRINTS" id="PR00371">
    <property type="entry name" value="FPNCR"/>
</dbReference>
<dbReference type="Pfam" id="PF00970">
    <property type="entry name" value="FAD_binding_6"/>
    <property type="match status" value="1"/>
</dbReference>
<dbReference type="InterPro" id="IPR008333">
    <property type="entry name" value="Cbr1-like_FAD-bd_dom"/>
</dbReference>
<dbReference type="PANTHER" id="PTHR47354:SF5">
    <property type="entry name" value="PROTEIN RFBI"/>
    <property type="match status" value="1"/>
</dbReference>
<dbReference type="Gene3D" id="3.40.50.80">
    <property type="entry name" value="Nucleotide-binding domain of ferredoxin-NADP reductase (FNR) module"/>
    <property type="match status" value="1"/>
</dbReference>
<dbReference type="GO" id="GO:0016491">
    <property type="term" value="F:oxidoreductase activity"/>
    <property type="evidence" value="ECO:0007669"/>
    <property type="project" value="InterPro"/>
</dbReference>
<dbReference type="SUPFAM" id="SSF63380">
    <property type="entry name" value="Riboflavin synthase domain-like"/>
    <property type="match status" value="1"/>
</dbReference>
<dbReference type="PROSITE" id="PS51384">
    <property type="entry name" value="FAD_FR"/>
    <property type="match status" value="1"/>
</dbReference>
<evidence type="ECO:0000256" key="2">
    <source>
        <dbReference type="ARBA" id="ARBA00022714"/>
    </source>
</evidence>
<dbReference type="InterPro" id="IPR036010">
    <property type="entry name" value="2Fe-2S_ferredoxin-like_sf"/>
</dbReference>
<dbReference type="InterPro" id="IPR050415">
    <property type="entry name" value="MRET"/>
</dbReference>
<dbReference type="PRINTS" id="PR00410">
    <property type="entry name" value="PHEHYDRXLASE"/>
</dbReference>
<accession>A0A857JAZ3</accession>
<dbReference type="CDD" id="cd06189">
    <property type="entry name" value="flavin_oxioreductase"/>
    <property type="match status" value="1"/>
</dbReference>
<protein>
    <submittedName>
        <fullName evidence="6">2Fe-2S iron-sulfur cluster binding domain-containing protein</fullName>
    </submittedName>
</protein>
<dbReference type="Gene3D" id="3.10.20.30">
    <property type="match status" value="1"/>
</dbReference>
<keyword evidence="2" id="KW-0408">Iron</keyword>
<dbReference type="PROSITE" id="PS51085">
    <property type="entry name" value="2FE2S_FER_2"/>
    <property type="match status" value="1"/>
</dbReference>
<gene>
    <name evidence="6" type="ORF">GT347_20530</name>
</gene>
<name>A0A857JAZ3_9BURK</name>
<dbReference type="CDD" id="cd00207">
    <property type="entry name" value="fer2"/>
    <property type="match status" value="1"/>
</dbReference>
<dbReference type="Proteomes" id="UP000464787">
    <property type="component" value="Chromosome"/>
</dbReference>
<dbReference type="RefSeq" id="WP_160553963.1">
    <property type="nucleotide sequence ID" value="NZ_CP047650.1"/>
</dbReference>
<evidence type="ECO:0000259" key="5">
    <source>
        <dbReference type="PROSITE" id="PS51384"/>
    </source>
</evidence>
<dbReference type="AlphaFoldDB" id="A0A857JAZ3"/>
<dbReference type="PANTHER" id="PTHR47354">
    <property type="entry name" value="NADH OXIDOREDUCTASE HCR"/>
    <property type="match status" value="1"/>
</dbReference>
<comment type="cofactor">
    <cofactor evidence="3">
        <name>[2Fe-2S] cluster</name>
        <dbReference type="ChEBI" id="CHEBI:190135"/>
    </cofactor>
</comment>
<dbReference type="Gene3D" id="2.40.30.10">
    <property type="entry name" value="Translation factors"/>
    <property type="match status" value="1"/>
</dbReference>
<dbReference type="Pfam" id="PF00175">
    <property type="entry name" value="NAD_binding_1"/>
    <property type="match status" value="1"/>
</dbReference>
<keyword evidence="2" id="KW-0479">Metal-binding</keyword>
<feature type="domain" description="FAD-binding FR-type" evidence="5">
    <location>
        <begin position="97"/>
        <end position="197"/>
    </location>
</feature>
<dbReference type="Pfam" id="PF00111">
    <property type="entry name" value="Fer2"/>
    <property type="match status" value="1"/>
</dbReference>
<evidence type="ECO:0000256" key="3">
    <source>
        <dbReference type="ARBA" id="ARBA00034078"/>
    </source>
</evidence>
<dbReference type="InterPro" id="IPR001709">
    <property type="entry name" value="Flavoprot_Pyr_Nucl_cyt_Rdtase"/>
</dbReference>
<comment type="cofactor">
    <cofactor evidence="1">
        <name>FAD</name>
        <dbReference type="ChEBI" id="CHEBI:57692"/>
    </cofactor>
</comment>
<organism evidence="6 7">
    <name type="scientific">Xylophilus rhododendri</name>
    <dbReference type="NCBI Taxonomy" id="2697032"/>
    <lineage>
        <taxon>Bacteria</taxon>
        <taxon>Pseudomonadati</taxon>
        <taxon>Pseudomonadota</taxon>
        <taxon>Betaproteobacteria</taxon>
        <taxon>Burkholderiales</taxon>
        <taxon>Xylophilus</taxon>
    </lineage>
</organism>
<evidence type="ECO:0000313" key="6">
    <source>
        <dbReference type="EMBL" id="QHJ00153.1"/>
    </source>
</evidence>
<evidence type="ECO:0000313" key="7">
    <source>
        <dbReference type="Proteomes" id="UP000464787"/>
    </source>
</evidence>
<dbReference type="SUPFAM" id="SSF52343">
    <property type="entry name" value="Ferredoxin reductase-like, C-terminal NADP-linked domain"/>
    <property type="match status" value="1"/>
</dbReference>
<dbReference type="PROSITE" id="PS00197">
    <property type="entry name" value="2FE2S_FER_1"/>
    <property type="match status" value="1"/>
</dbReference>
<proteinExistence type="predicted"/>
<dbReference type="InterPro" id="IPR039261">
    <property type="entry name" value="FNR_nucleotide-bd"/>
</dbReference>
<dbReference type="InterPro" id="IPR006058">
    <property type="entry name" value="2Fe2S_fd_BS"/>
</dbReference>
<sequence length="331" mass="35162">MTQVVLANDKRFEATAPTTILDAARAAGIVLEHSCRTGRCGTCKARVVRGRTESVGDDSGLSDADRQTGHILTCTSAAIDEVHLDIDDVSLLADFPSRTTPCRIDALDRPAVDVLRVLLRFPPKAAPRYLPGQYVDVIGPGGVRRSYSVANAPSADGRLELHIRAVPGGALSAYWFGAAKAGDLLRLEGPKGSFFLRDVAGLDLVFLATGTGIAPVKAMLEGMADRVTPGLPRSVTVLWGGRHAVDLYWQVAAGGVESLEYVPVLSRAGDDWQGARGHVQQALLDRQPDWSRTMVYACGSAAMIASASEQLVAAGLPPRRFLSDAFVSSSI</sequence>
<dbReference type="EMBL" id="CP047650">
    <property type="protein sequence ID" value="QHJ00153.1"/>
    <property type="molecule type" value="Genomic_DNA"/>
</dbReference>
<evidence type="ECO:0000256" key="1">
    <source>
        <dbReference type="ARBA" id="ARBA00001974"/>
    </source>
</evidence>
<dbReference type="InterPro" id="IPR001041">
    <property type="entry name" value="2Fe-2S_ferredoxin-type"/>
</dbReference>
<dbReference type="KEGG" id="xyk:GT347_20530"/>
<evidence type="ECO:0000259" key="4">
    <source>
        <dbReference type="PROSITE" id="PS51085"/>
    </source>
</evidence>
<keyword evidence="7" id="KW-1185">Reference proteome</keyword>
<dbReference type="GO" id="GO:0051537">
    <property type="term" value="F:2 iron, 2 sulfur cluster binding"/>
    <property type="evidence" value="ECO:0007669"/>
    <property type="project" value="UniProtKB-KW"/>
</dbReference>
<feature type="domain" description="2Fe-2S ferredoxin-type" evidence="4">
    <location>
        <begin position="2"/>
        <end position="92"/>
    </location>
</feature>
<dbReference type="SUPFAM" id="SSF54292">
    <property type="entry name" value="2Fe-2S ferredoxin-like"/>
    <property type="match status" value="1"/>
</dbReference>
<dbReference type="InterPro" id="IPR001433">
    <property type="entry name" value="OxRdtase_FAD/NAD-bd"/>
</dbReference>
<keyword evidence="2" id="KW-0001">2Fe-2S</keyword>
<dbReference type="InterPro" id="IPR012675">
    <property type="entry name" value="Beta-grasp_dom_sf"/>
</dbReference>